<protein>
    <submittedName>
        <fullName evidence="9">Pre-mRNA-splicing factor CWC21-like</fullName>
    </submittedName>
</protein>
<evidence type="ECO:0000256" key="6">
    <source>
        <dbReference type="ARBA" id="ARBA00023242"/>
    </source>
</evidence>
<dbReference type="PANTHER" id="PTHR36562:SF5">
    <property type="entry name" value="SERINE_ARGININE REPETITIVE MATRIX 2"/>
    <property type="match status" value="1"/>
</dbReference>
<evidence type="ECO:0000259" key="7">
    <source>
        <dbReference type="SMART" id="SM01115"/>
    </source>
</evidence>
<dbReference type="RefSeq" id="XP_010412675.1">
    <property type="nucleotide sequence ID" value="XM_010414373.1"/>
</dbReference>
<accession>A0ABM0SKW7</accession>
<keyword evidence="5" id="KW-0508">mRNA splicing</keyword>
<keyword evidence="8" id="KW-1185">Reference proteome</keyword>
<organism evidence="8 9">
    <name type="scientific">Camelina sativa</name>
    <name type="common">False flax</name>
    <name type="synonym">Myagrum sativum</name>
    <dbReference type="NCBI Taxonomy" id="90675"/>
    <lineage>
        <taxon>Eukaryota</taxon>
        <taxon>Viridiplantae</taxon>
        <taxon>Streptophyta</taxon>
        <taxon>Embryophyta</taxon>
        <taxon>Tracheophyta</taxon>
        <taxon>Spermatophyta</taxon>
        <taxon>Magnoliopsida</taxon>
        <taxon>eudicotyledons</taxon>
        <taxon>Gunneridae</taxon>
        <taxon>Pentapetalae</taxon>
        <taxon>rosids</taxon>
        <taxon>malvids</taxon>
        <taxon>Brassicales</taxon>
        <taxon>Brassicaceae</taxon>
        <taxon>Camelineae</taxon>
        <taxon>Camelina</taxon>
    </lineage>
</organism>
<comment type="subcellular location">
    <subcellularLocation>
        <location evidence="1">Nucleus</location>
    </subcellularLocation>
</comment>
<feature type="domain" description="CWF21" evidence="7">
    <location>
        <begin position="36"/>
        <end position="81"/>
    </location>
</feature>
<evidence type="ECO:0000256" key="4">
    <source>
        <dbReference type="ARBA" id="ARBA00022728"/>
    </source>
</evidence>
<reference evidence="8" key="1">
    <citation type="journal article" date="2014" name="Nat. Commun.">
        <title>The emerging biofuel crop Camelina sativa retains a highly undifferentiated hexaploid genome structure.</title>
        <authorList>
            <person name="Kagale S."/>
            <person name="Koh C."/>
            <person name="Nixon J."/>
            <person name="Bollina V."/>
            <person name="Clarke W.E."/>
            <person name="Tuteja R."/>
            <person name="Spillane C."/>
            <person name="Robinson S.J."/>
            <person name="Links M.G."/>
            <person name="Clarke C."/>
            <person name="Higgins E.E."/>
            <person name="Huebert T."/>
            <person name="Sharpe A.G."/>
            <person name="Parkin I.A."/>
        </authorList>
    </citation>
    <scope>NUCLEOTIDE SEQUENCE [LARGE SCALE GENOMIC DNA]</scope>
    <source>
        <strain evidence="8">cv. DH55</strain>
    </source>
</reference>
<dbReference type="InterPro" id="IPR051372">
    <property type="entry name" value="CWC21"/>
</dbReference>
<dbReference type="CDD" id="cd21372">
    <property type="entry name" value="cwf21_CWC21-like"/>
    <property type="match status" value="1"/>
</dbReference>
<comment type="similarity">
    <text evidence="2">Belongs to the CWC21 family.</text>
</comment>
<dbReference type="InterPro" id="IPR013170">
    <property type="entry name" value="mRNA_splic_Cwf21_dom"/>
</dbReference>
<dbReference type="Proteomes" id="UP000694864">
    <property type="component" value="Chromosome 6"/>
</dbReference>
<evidence type="ECO:0000256" key="5">
    <source>
        <dbReference type="ARBA" id="ARBA00023187"/>
    </source>
</evidence>
<dbReference type="PANTHER" id="PTHR36562">
    <property type="entry name" value="SERINE/ARGININE REPETITIVE MATRIX 2"/>
    <property type="match status" value="1"/>
</dbReference>
<evidence type="ECO:0000256" key="2">
    <source>
        <dbReference type="ARBA" id="ARBA00005954"/>
    </source>
</evidence>
<keyword evidence="3" id="KW-0507">mRNA processing</keyword>
<keyword evidence="4" id="KW-0747">Spliceosome</keyword>
<evidence type="ECO:0000313" key="8">
    <source>
        <dbReference type="Proteomes" id="UP000694864"/>
    </source>
</evidence>
<evidence type="ECO:0000256" key="1">
    <source>
        <dbReference type="ARBA" id="ARBA00004123"/>
    </source>
</evidence>
<dbReference type="SMART" id="SM01115">
    <property type="entry name" value="cwf21"/>
    <property type="match status" value="1"/>
</dbReference>
<reference evidence="9" key="2">
    <citation type="submission" date="2025-08" db="UniProtKB">
        <authorList>
            <consortium name="RefSeq"/>
        </authorList>
    </citation>
    <scope>IDENTIFICATION</scope>
    <source>
        <tissue evidence="9">Leaf</tissue>
    </source>
</reference>
<keyword evidence="6" id="KW-0539">Nucleus</keyword>
<sequence length="88" mass="9705">MYNGVGLQTARGSGMNGFEDDQFTVGVSKKHNKAILEHEHKRQIHLKLAILEDKLVDQGYSDAEIAQKLEEARVNLEVAAAANEESVV</sequence>
<name>A0ABM0SKW7_CAMSA</name>
<proteinExistence type="inferred from homology"/>
<evidence type="ECO:0000256" key="3">
    <source>
        <dbReference type="ARBA" id="ARBA00022664"/>
    </source>
</evidence>
<evidence type="ECO:0000313" key="9">
    <source>
        <dbReference type="RefSeq" id="XP_010412675.1"/>
    </source>
</evidence>
<dbReference type="Pfam" id="PF08312">
    <property type="entry name" value="cwf21"/>
    <property type="match status" value="1"/>
</dbReference>
<dbReference type="GeneID" id="104699010"/>
<gene>
    <name evidence="9" type="primary">LOC104699010</name>
</gene>